<accession>A0A0U1Q1X1</accession>
<dbReference type="NCBIfam" id="TIGR00305">
    <property type="entry name" value="putative toxin-antitoxin system toxin component, PIN family"/>
    <property type="match status" value="1"/>
</dbReference>
<sequence>MPQGAAATAAPARALVLDTNIVLDWLLFGDPQAQQLQAQIDAALAAPARWQWIATQAMRDELQHVLDYAHLQPRMQYYGRTAAQILARFDAQVTLVAEAEAVPLRCGDPDDQKFIDLAVAHRAALLSKDKQVLRLRKRLARLDVLVARPMGDAILPILLPLEASNP</sequence>
<dbReference type="EMBL" id="LBNQ01000014">
    <property type="protein sequence ID" value="KKW68750.1"/>
    <property type="molecule type" value="Genomic_DNA"/>
</dbReference>
<gene>
    <name evidence="2" type="ORF">AAV94_03520</name>
</gene>
<name>A0A0U1Q1X1_9BURK</name>
<dbReference type="PANTHER" id="PTHR34610">
    <property type="entry name" value="SSL7007 PROTEIN"/>
    <property type="match status" value="1"/>
</dbReference>
<dbReference type="AlphaFoldDB" id="A0A0U1Q1X1"/>
<dbReference type="InterPro" id="IPR029060">
    <property type="entry name" value="PIN-like_dom_sf"/>
</dbReference>
<dbReference type="Gene3D" id="3.40.50.1010">
    <property type="entry name" value="5'-nuclease"/>
    <property type="match status" value="1"/>
</dbReference>
<dbReference type="InterPro" id="IPR002716">
    <property type="entry name" value="PIN_dom"/>
</dbReference>
<reference evidence="2 3" key="1">
    <citation type="submission" date="2015-05" db="EMBL/GenBank/DDBJ databases">
        <title>Draft genome sequence of Lampropedia sp. CT6, isolated from the microbial mat of a hot water spring, located at Manikaran, India.</title>
        <authorList>
            <person name="Tripathi C."/>
            <person name="Rani P."/>
            <person name="Mahato N.K."/>
            <person name="Lal R."/>
        </authorList>
    </citation>
    <scope>NUCLEOTIDE SEQUENCE [LARGE SCALE GENOMIC DNA]</scope>
    <source>
        <strain evidence="2 3">CT6</strain>
    </source>
</reference>
<protein>
    <recommendedName>
        <fullName evidence="1">PIN domain-containing protein</fullName>
    </recommendedName>
</protein>
<proteinExistence type="predicted"/>
<organism evidence="2 3">
    <name type="scientific">Lampropedia cohaerens</name>
    <dbReference type="NCBI Taxonomy" id="1610491"/>
    <lineage>
        <taxon>Bacteria</taxon>
        <taxon>Pseudomonadati</taxon>
        <taxon>Pseudomonadota</taxon>
        <taxon>Betaproteobacteria</taxon>
        <taxon>Burkholderiales</taxon>
        <taxon>Comamonadaceae</taxon>
        <taxon>Lampropedia</taxon>
    </lineage>
</organism>
<dbReference type="STRING" id="1610491.AAV94_03520"/>
<dbReference type="Pfam" id="PF13470">
    <property type="entry name" value="PIN_3"/>
    <property type="match status" value="1"/>
</dbReference>
<feature type="domain" description="PIN" evidence="1">
    <location>
        <begin position="15"/>
        <end position="126"/>
    </location>
</feature>
<evidence type="ECO:0000259" key="1">
    <source>
        <dbReference type="Pfam" id="PF13470"/>
    </source>
</evidence>
<dbReference type="InterPro" id="IPR002850">
    <property type="entry name" value="PIN_toxin-like"/>
</dbReference>
<dbReference type="RefSeq" id="WP_046740974.1">
    <property type="nucleotide sequence ID" value="NZ_LBNQ01000014.1"/>
</dbReference>
<dbReference type="PATRIC" id="fig|1610491.3.peg.750"/>
<comment type="caution">
    <text evidence="2">The sequence shown here is derived from an EMBL/GenBank/DDBJ whole genome shotgun (WGS) entry which is preliminary data.</text>
</comment>
<evidence type="ECO:0000313" key="3">
    <source>
        <dbReference type="Proteomes" id="UP000050580"/>
    </source>
</evidence>
<evidence type="ECO:0000313" key="2">
    <source>
        <dbReference type="EMBL" id="KKW68750.1"/>
    </source>
</evidence>
<dbReference type="Proteomes" id="UP000050580">
    <property type="component" value="Unassembled WGS sequence"/>
</dbReference>
<dbReference type="PANTHER" id="PTHR34610:SF3">
    <property type="entry name" value="SSL7007 PROTEIN"/>
    <property type="match status" value="1"/>
</dbReference>
<dbReference type="SUPFAM" id="SSF88723">
    <property type="entry name" value="PIN domain-like"/>
    <property type="match status" value="1"/>
</dbReference>
<dbReference type="OrthoDB" id="9802272at2"/>
<keyword evidence="3" id="KW-1185">Reference proteome</keyword>